<feature type="region of interest" description="Disordered" evidence="1">
    <location>
        <begin position="1"/>
        <end position="23"/>
    </location>
</feature>
<gene>
    <name evidence="2" type="ORF">EYF80_061611</name>
</gene>
<accession>A0A4Z2EHF7</accession>
<evidence type="ECO:0000313" key="3">
    <source>
        <dbReference type="Proteomes" id="UP000314294"/>
    </source>
</evidence>
<evidence type="ECO:0000256" key="1">
    <source>
        <dbReference type="SAM" id="MobiDB-lite"/>
    </source>
</evidence>
<dbReference type="AlphaFoldDB" id="A0A4Z2EHF7"/>
<comment type="caution">
    <text evidence="2">The sequence shown here is derived from an EMBL/GenBank/DDBJ whole genome shotgun (WGS) entry which is preliminary data.</text>
</comment>
<dbReference type="Proteomes" id="UP000314294">
    <property type="component" value="Unassembled WGS sequence"/>
</dbReference>
<protein>
    <submittedName>
        <fullName evidence="2">Uncharacterized protein</fullName>
    </submittedName>
</protein>
<organism evidence="2 3">
    <name type="scientific">Liparis tanakae</name>
    <name type="common">Tanaka's snailfish</name>
    <dbReference type="NCBI Taxonomy" id="230148"/>
    <lineage>
        <taxon>Eukaryota</taxon>
        <taxon>Metazoa</taxon>
        <taxon>Chordata</taxon>
        <taxon>Craniata</taxon>
        <taxon>Vertebrata</taxon>
        <taxon>Euteleostomi</taxon>
        <taxon>Actinopterygii</taxon>
        <taxon>Neopterygii</taxon>
        <taxon>Teleostei</taxon>
        <taxon>Neoteleostei</taxon>
        <taxon>Acanthomorphata</taxon>
        <taxon>Eupercaria</taxon>
        <taxon>Perciformes</taxon>
        <taxon>Cottioidei</taxon>
        <taxon>Cottales</taxon>
        <taxon>Liparidae</taxon>
        <taxon>Liparis</taxon>
    </lineage>
</organism>
<reference evidence="2 3" key="1">
    <citation type="submission" date="2019-03" db="EMBL/GenBank/DDBJ databases">
        <title>First draft genome of Liparis tanakae, snailfish: a comprehensive survey of snailfish specific genes.</title>
        <authorList>
            <person name="Kim W."/>
            <person name="Song I."/>
            <person name="Jeong J.-H."/>
            <person name="Kim D."/>
            <person name="Kim S."/>
            <person name="Ryu S."/>
            <person name="Song J.Y."/>
            <person name="Lee S.K."/>
        </authorList>
    </citation>
    <scope>NUCLEOTIDE SEQUENCE [LARGE SCALE GENOMIC DNA]</scope>
    <source>
        <tissue evidence="2">Muscle</tissue>
    </source>
</reference>
<evidence type="ECO:0000313" key="2">
    <source>
        <dbReference type="EMBL" id="TNN28243.1"/>
    </source>
</evidence>
<proteinExistence type="predicted"/>
<keyword evidence="3" id="KW-1185">Reference proteome</keyword>
<sequence length="65" mass="7240">MGFTKVLLKHTGESVTSRQLPDEKHGELNAPWWQDGGRSACSSTNSLFKVVILEFCSSLDLNLFL</sequence>
<dbReference type="EMBL" id="SRLO01007117">
    <property type="protein sequence ID" value="TNN28243.1"/>
    <property type="molecule type" value="Genomic_DNA"/>
</dbReference>
<name>A0A4Z2EHF7_9TELE</name>